<reference evidence="2 3" key="1">
    <citation type="submission" date="2023-07" db="EMBL/GenBank/DDBJ databases">
        <title>Comparative genomics of wheat-associated soil bacteria to identify genetic determinants of phenazine resistance.</title>
        <authorList>
            <person name="Mouncey N."/>
        </authorList>
    </citation>
    <scope>NUCLEOTIDE SEQUENCE [LARGE SCALE GENOMIC DNA]</scope>
    <source>
        <strain evidence="2 3">V2I4</strain>
    </source>
</reference>
<evidence type="ECO:0000256" key="1">
    <source>
        <dbReference type="SAM" id="MobiDB-lite"/>
    </source>
</evidence>
<evidence type="ECO:0000313" key="3">
    <source>
        <dbReference type="Proteomes" id="UP001230328"/>
    </source>
</evidence>
<comment type="caution">
    <text evidence="2">The sequence shown here is derived from an EMBL/GenBank/DDBJ whole genome shotgun (WGS) entry which is preliminary data.</text>
</comment>
<proteinExistence type="predicted"/>
<feature type="compositionally biased region" description="Low complexity" evidence="1">
    <location>
        <begin position="202"/>
        <end position="215"/>
    </location>
</feature>
<gene>
    <name evidence="2" type="ORF">QF035_008694</name>
</gene>
<accession>A0ABU0T5L6</accession>
<feature type="compositionally biased region" description="Low complexity" evidence="1">
    <location>
        <begin position="165"/>
        <end position="174"/>
    </location>
</feature>
<sequence length="230" mass="24687">MTGDDARLRQEAGHFVRWALSQKIARDLSFPSERWNGPSQPMDVEARWATARRLLHDDTLKSEDRLAGLLLLLYAQWPAAISRLTVDHIEETNGAVRIRLGAVPVDLPAPVSELALQQVGVRRSHAVLGRTDSPWLFPGGQPGRPISAWAMGERLRKLGIRLAQTRSTRCSSSPPSCPPQSSPAPSASTSPSPSNGSEPTLTTGAPTRARSAAARLRAVASSGGVRLVGL</sequence>
<dbReference type="RefSeq" id="WP_307527035.1">
    <property type="nucleotide sequence ID" value="NZ_JAUSZI010000002.1"/>
</dbReference>
<name>A0ABU0T5L6_9ACTN</name>
<evidence type="ECO:0008006" key="4">
    <source>
        <dbReference type="Google" id="ProtNLM"/>
    </source>
</evidence>
<dbReference type="Proteomes" id="UP001230328">
    <property type="component" value="Unassembled WGS sequence"/>
</dbReference>
<dbReference type="EMBL" id="JAUSZI010000002">
    <property type="protein sequence ID" value="MDQ1031112.1"/>
    <property type="molecule type" value="Genomic_DNA"/>
</dbReference>
<protein>
    <recommendedName>
        <fullName evidence="4">Integrase</fullName>
    </recommendedName>
</protein>
<feature type="region of interest" description="Disordered" evidence="1">
    <location>
        <begin position="165"/>
        <end position="215"/>
    </location>
</feature>
<organism evidence="2 3">
    <name type="scientific">Streptomyces umbrinus</name>
    <dbReference type="NCBI Taxonomy" id="67370"/>
    <lineage>
        <taxon>Bacteria</taxon>
        <taxon>Bacillati</taxon>
        <taxon>Actinomycetota</taxon>
        <taxon>Actinomycetes</taxon>
        <taxon>Kitasatosporales</taxon>
        <taxon>Streptomycetaceae</taxon>
        <taxon>Streptomyces</taxon>
        <taxon>Streptomyces phaeochromogenes group</taxon>
    </lineage>
</organism>
<evidence type="ECO:0000313" key="2">
    <source>
        <dbReference type="EMBL" id="MDQ1031112.1"/>
    </source>
</evidence>
<keyword evidence="3" id="KW-1185">Reference proteome</keyword>
<feature type="compositionally biased region" description="Low complexity" evidence="1">
    <location>
        <begin position="183"/>
        <end position="194"/>
    </location>
</feature>